<organism evidence="2 3">
    <name type="scientific">Proteobacteria bacterium 228</name>
    <dbReference type="NCBI Taxonomy" id="2083153"/>
    <lineage>
        <taxon>Bacteria</taxon>
        <taxon>Pseudomonadati</taxon>
        <taxon>Pseudomonadota</taxon>
    </lineage>
</organism>
<gene>
    <name evidence="2" type="ORF">C4K68_00120</name>
</gene>
<protein>
    <recommendedName>
        <fullName evidence="1">DNA polymerase III alpha subunit finger domain-containing protein</fullName>
    </recommendedName>
</protein>
<accession>A0A2S5KX58</accession>
<dbReference type="InterPro" id="IPR040982">
    <property type="entry name" value="DNA_pol3_finger"/>
</dbReference>
<comment type="caution">
    <text evidence="2">The sequence shown here is derived from an EMBL/GenBank/DDBJ whole genome shotgun (WGS) entry which is preliminary data.</text>
</comment>
<name>A0A2S5KX58_9PROT</name>
<sequence>MLQRFGVADCRSQIGMLPHLKPTCYCDLVISIAIVQPRSIQGDMVHSFLKRRNGEEAAD</sequence>
<dbReference type="OrthoDB" id="9803237at2"/>
<dbReference type="Pfam" id="PF17657">
    <property type="entry name" value="DNA_pol3_finger"/>
    <property type="match status" value="1"/>
</dbReference>
<reference evidence="2 3" key="1">
    <citation type="submission" date="2018-02" db="EMBL/GenBank/DDBJ databases">
        <title>novel marine gammaproteobacteria from coastal saline agro ecosystem.</title>
        <authorList>
            <person name="Krishnan R."/>
            <person name="Ramesh Kumar N."/>
        </authorList>
    </citation>
    <scope>NUCLEOTIDE SEQUENCE [LARGE SCALE GENOMIC DNA]</scope>
    <source>
        <strain evidence="2 3">228</strain>
    </source>
</reference>
<evidence type="ECO:0000313" key="3">
    <source>
        <dbReference type="Proteomes" id="UP000238196"/>
    </source>
</evidence>
<evidence type="ECO:0000313" key="2">
    <source>
        <dbReference type="EMBL" id="PPC79360.1"/>
    </source>
</evidence>
<feature type="domain" description="DNA polymerase III alpha subunit finger" evidence="1">
    <location>
        <begin position="11"/>
        <end position="57"/>
    </location>
</feature>
<dbReference type="Proteomes" id="UP000238196">
    <property type="component" value="Unassembled WGS sequence"/>
</dbReference>
<dbReference type="EMBL" id="PRLP01000001">
    <property type="protein sequence ID" value="PPC79360.1"/>
    <property type="molecule type" value="Genomic_DNA"/>
</dbReference>
<proteinExistence type="predicted"/>
<evidence type="ECO:0000259" key="1">
    <source>
        <dbReference type="Pfam" id="PF17657"/>
    </source>
</evidence>
<dbReference type="AlphaFoldDB" id="A0A2S5KX58"/>